<dbReference type="PROSITE" id="PS50178">
    <property type="entry name" value="ZF_FYVE"/>
    <property type="match status" value="1"/>
</dbReference>
<protein>
    <recommendedName>
        <fullName evidence="10">Pleckstrin homology domain-containing family F member 2</fullName>
    </recommendedName>
</protein>
<dbReference type="InterPro" id="IPR000306">
    <property type="entry name" value="Znf_FYVE"/>
</dbReference>
<evidence type="ECO:0000259" key="7">
    <source>
        <dbReference type="PROSITE" id="PS50178"/>
    </source>
</evidence>
<organism evidence="8 9">
    <name type="scientific">Clavelina lepadiformis</name>
    <name type="common">Light-bulb sea squirt</name>
    <name type="synonym">Ascidia lepadiformis</name>
    <dbReference type="NCBI Taxonomy" id="159417"/>
    <lineage>
        <taxon>Eukaryota</taxon>
        <taxon>Metazoa</taxon>
        <taxon>Chordata</taxon>
        <taxon>Tunicata</taxon>
        <taxon>Ascidiacea</taxon>
        <taxon>Aplousobranchia</taxon>
        <taxon>Clavelinidae</taxon>
        <taxon>Clavelina</taxon>
    </lineage>
</organism>
<dbReference type="CDD" id="cd01218">
    <property type="entry name" value="PH_Phafin2-like"/>
    <property type="match status" value="1"/>
</dbReference>
<proteinExistence type="predicted"/>
<evidence type="ECO:0000313" key="8">
    <source>
        <dbReference type="EMBL" id="CAK8694972.1"/>
    </source>
</evidence>
<dbReference type="InterPro" id="IPR001849">
    <property type="entry name" value="PH_domain"/>
</dbReference>
<dbReference type="InterPro" id="IPR051765">
    <property type="entry name" value="PH_domain-containing_F"/>
</dbReference>
<evidence type="ECO:0000256" key="5">
    <source>
        <dbReference type="SAM" id="MobiDB-lite"/>
    </source>
</evidence>
<dbReference type="InterPro" id="IPR037871">
    <property type="entry name" value="PH_Phafin"/>
</dbReference>
<dbReference type="SMART" id="SM00233">
    <property type="entry name" value="PH"/>
    <property type="match status" value="1"/>
</dbReference>
<reference evidence="8 9" key="1">
    <citation type="submission" date="2024-02" db="EMBL/GenBank/DDBJ databases">
        <authorList>
            <person name="Daric V."/>
            <person name="Darras S."/>
        </authorList>
    </citation>
    <scope>NUCLEOTIDE SEQUENCE [LARGE SCALE GENOMIC DNA]</scope>
</reference>
<evidence type="ECO:0000259" key="6">
    <source>
        <dbReference type="PROSITE" id="PS50003"/>
    </source>
</evidence>
<evidence type="ECO:0000313" key="9">
    <source>
        <dbReference type="Proteomes" id="UP001642483"/>
    </source>
</evidence>
<dbReference type="Proteomes" id="UP001642483">
    <property type="component" value="Unassembled WGS sequence"/>
</dbReference>
<dbReference type="SMART" id="SM00064">
    <property type="entry name" value="FYVE"/>
    <property type="match status" value="1"/>
</dbReference>
<evidence type="ECO:0000256" key="1">
    <source>
        <dbReference type="ARBA" id="ARBA00022723"/>
    </source>
</evidence>
<dbReference type="InterPro" id="IPR055251">
    <property type="entry name" value="SOS1_NGEF_PH"/>
</dbReference>
<dbReference type="InterPro" id="IPR017455">
    <property type="entry name" value="Znf_FYVE-rel"/>
</dbReference>
<keyword evidence="9" id="KW-1185">Reference proteome</keyword>
<dbReference type="InterPro" id="IPR013083">
    <property type="entry name" value="Znf_RING/FYVE/PHD"/>
</dbReference>
<feature type="region of interest" description="Disordered" evidence="5">
    <location>
        <begin position="233"/>
        <end position="269"/>
    </location>
</feature>
<dbReference type="Gene3D" id="3.30.40.10">
    <property type="entry name" value="Zinc/RING finger domain, C3HC4 (zinc finger)"/>
    <property type="match status" value="1"/>
</dbReference>
<accession>A0ABP0GT99</accession>
<keyword evidence="2 4" id="KW-0863">Zinc-finger</keyword>
<comment type="caution">
    <text evidence="8">The sequence shown here is derived from an EMBL/GenBank/DDBJ whole genome shotgun (WGS) entry which is preliminary data.</text>
</comment>
<feature type="domain" description="PH" evidence="6">
    <location>
        <begin position="35"/>
        <end position="144"/>
    </location>
</feature>
<sequence>MVERLANTEVNSRRISHVETCFGASGKSLLQPSRVLVGEGVLTKLCRKKPKQRQFFLFNDILVYGNIVINKKRYNKQNILHLKNVRVEQIPDSDATLMGKEGLEGGETLRNGWLIISPSKSFAVYAQTAMEKQEWMTHMTRCIEEERRKAAGSHDIVSMSAPAWIPDDEAPECMRCKKTKFTTLQRRHHCRMCGYVVCHACSTKKCLIEHQSAKPLRVCDTCHENYTRNGLRPTSRLPQSRYAGRSSFPVQPQFDDDDDSSDSDNNAIK</sequence>
<evidence type="ECO:0000256" key="3">
    <source>
        <dbReference type="ARBA" id="ARBA00022833"/>
    </source>
</evidence>
<dbReference type="SUPFAM" id="SSF50729">
    <property type="entry name" value="PH domain-like"/>
    <property type="match status" value="1"/>
</dbReference>
<keyword evidence="3" id="KW-0862">Zinc</keyword>
<evidence type="ECO:0008006" key="10">
    <source>
        <dbReference type="Google" id="ProtNLM"/>
    </source>
</evidence>
<dbReference type="PANTHER" id="PTHR46280">
    <property type="entry name" value="PLECKSTRIN HOMOLOGY DOMAIN-CONTAINING FAMILY F MEMBER 2-RELATED"/>
    <property type="match status" value="1"/>
</dbReference>
<dbReference type="EMBL" id="CAWYQH010000141">
    <property type="protein sequence ID" value="CAK8694972.1"/>
    <property type="molecule type" value="Genomic_DNA"/>
</dbReference>
<dbReference type="PANTHER" id="PTHR46280:SF3">
    <property type="entry name" value="PLECKSTRIN HOMOLOGY DOMAIN-CONTAINING FAMILY F MEMBER 1 HOMOLOG"/>
    <property type="match status" value="1"/>
</dbReference>
<feature type="domain" description="FYVE-type" evidence="7">
    <location>
        <begin position="167"/>
        <end position="227"/>
    </location>
</feature>
<keyword evidence="1" id="KW-0479">Metal-binding</keyword>
<dbReference type="Gene3D" id="2.30.29.30">
    <property type="entry name" value="Pleckstrin-homology domain (PH domain)/Phosphotyrosine-binding domain (PTB)"/>
    <property type="match status" value="1"/>
</dbReference>
<name>A0ABP0GT99_CLALP</name>
<dbReference type="InterPro" id="IPR011011">
    <property type="entry name" value="Znf_FYVE_PHD"/>
</dbReference>
<dbReference type="SUPFAM" id="SSF57903">
    <property type="entry name" value="FYVE/PHD zinc finger"/>
    <property type="match status" value="1"/>
</dbReference>
<evidence type="ECO:0000256" key="2">
    <source>
        <dbReference type="ARBA" id="ARBA00022771"/>
    </source>
</evidence>
<dbReference type="InterPro" id="IPR011993">
    <property type="entry name" value="PH-like_dom_sf"/>
</dbReference>
<dbReference type="Pfam" id="PF01363">
    <property type="entry name" value="FYVE"/>
    <property type="match status" value="1"/>
</dbReference>
<dbReference type="Pfam" id="PF22697">
    <property type="entry name" value="SOS1_NGEF_PH"/>
    <property type="match status" value="1"/>
</dbReference>
<gene>
    <name evidence="8" type="ORF">CVLEPA_LOCUS28287</name>
</gene>
<evidence type="ECO:0000256" key="4">
    <source>
        <dbReference type="PROSITE-ProRule" id="PRU00091"/>
    </source>
</evidence>
<dbReference type="CDD" id="cd15717">
    <property type="entry name" value="FYVE_PKHF"/>
    <property type="match status" value="1"/>
</dbReference>
<dbReference type="PROSITE" id="PS50003">
    <property type="entry name" value="PH_DOMAIN"/>
    <property type="match status" value="1"/>
</dbReference>